<accession>A0ABD1YSK6</accession>
<keyword evidence="3" id="KW-1185">Reference proteome</keyword>
<feature type="region of interest" description="Disordered" evidence="1">
    <location>
        <begin position="1"/>
        <end position="40"/>
    </location>
</feature>
<proteinExistence type="predicted"/>
<feature type="region of interest" description="Disordered" evidence="1">
    <location>
        <begin position="56"/>
        <end position="86"/>
    </location>
</feature>
<evidence type="ECO:0000313" key="3">
    <source>
        <dbReference type="Proteomes" id="UP001605036"/>
    </source>
</evidence>
<dbReference type="EMBL" id="JBHFFA010000003">
    <property type="protein sequence ID" value="KAL2633576.1"/>
    <property type="molecule type" value="Genomic_DNA"/>
</dbReference>
<name>A0ABD1YSK6_9MARC</name>
<organism evidence="2 3">
    <name type="scientific">Riccia fluitans</name>
    <dbReference type="NCBI Taxonomy" id="41844"/>
    <lineage>
        <taxon>Eukaryota</taxon>
        <taxon>Viridiplantae</taxon>
        <taxon>Streptophyta</taxon>
        <taxon>Embryophyta</taxon>
        <taxon>Marchantiophyta</taxon>
        <taxon>Marchantiopsida</taxon>
        <taxon>Marchantiidae</taxon>
        <taxon>Marchantiales</taxon>
        <taxon>Ricciaceae</taxon>
        <taxon>Riccia</taxon>
    </lineage>
</organism>
<sequence length="86" mass="10075">MEKLSSNSDGQNSKDWTRRRLLDKQDSEPEKEKSSKERQFKEMIRTLADRIAQLMSDSSHTKQKRSSRQSHIIVEEDPNVFEPVGQ</sequence>
<feature type="compositionally biased region" description="Basic and acidic residues" evidence="1">
    <location>
        <begin position="15"/>
        <end position="40"/>
    </location>
</feature>
<evidence type="ECO:0000256" key="1">
    <source>
        <dbReference type="SAM" id="MobiDB-lite"/>
    </source>
</evidence>
<reference evidence="2 3" key="1">
    <citation type="submission" date="2024-09" db="EMBL/GenBank/DDBJ databases">
        <title>Chromosome-scale assembly of Riccia fluitans.</title>
        <authorList>
            <person name="Paukszto L."/>
            <person name="Sawicki J."/>
            <person name="Karawczyk K."/>
            <person name="Piernik-Szablinska J."/>
            <person name="Szczecinska M."/>
            <person name="Mazdziarz M."/>
        </authorList>
    </citation>
    <scope>NUCLEOTIDE SEQUENCE [LARGE SCALE GENOMIC DNA]</scope>
    <source>
        <strain evidence="2">Rf_01</strain>
        <tissue evidence="2">Aerial parts of the thallus</tissue>
    </source>
</reference>
<gene>
    <name evidence="2" type="ORF">R1flu_005055</name>
</gene>
<protein>
    <submittedName>
        <fullName evidence="2">Uncharacterized protein</fullName>
    </submittedName>
</protein>
<comment type="caution">
    <text evidence="2">The sequence shown here is derived from an EMBL/GenBank/DDBJ whole genome shotgun (WGS) entry which is preliminary data.</text>
</comment>
<feature type="compositionally biased region" description="Polar residues" evidence="1">
    <location>
        <begin position="1"/>
        <end position="14"/>
    </location>
</feature>
<evidence type="ECO:0000313" key="2">
    <source>
        <dbReference type="EMBL" id="KAL2633576.1"/>
    </source>
</evidence>
<dbReference type="AlphaFoldDB" id="A0ABD1YSK6"/>
<dbReference type="Proteomes" id="UP001605036">
    <property type="component" value="Unassembled WGS sequence"/>
</dbReference>